<gene>
    <name evidence="7" type="ORF">ACFSR0_04110</name>
</gene>
<feature type="domain" description="D-isomer specific 2-hydroxyacid dehydrogenase NAD-binding" evidence="6">
    <location>
        <begin position="113"/>
        <end position="292"/>
    </location>
</feature>
<evidence type="ECO:0000256" key="4">
    <source>
        <dbReference type="RuleBase" id="RU003719"/>
    </source>
</evidence>
<accession>A0ABW5TI51</accession>
<protein>
    <submittedName>
        <fullName evidence="7">D-2-hydroxyacid dehydrogenase</fullName>
    </submittedName>
</protein>
<dbReference type="PROSITE" id="PS00670">
    <property type="entry name" value="D_2_HYDROXYACID_DH_2"/>
    <property type="match status" value="1"/>
</dbReference>
<dbReference type="InterPro" id="IPR006140">
    <property type="entry name" value="D-isomer_DH_NAD-bd"/>
</dbReference>
<dbReference type="Proteomes" id="UP001597427">
    <property type="component" value="Unassembled WGS sequence"/>
</dbReference>
<dbReference type="InterPro" id="IPR058205">
    <property type="entry name" value="D-LDH-like"/>
</dbReference>
<dbReference type="RefSeq" id="WP_379980185.1">
    <property type="nucleotide sequence ID" value="NZ_JBHUMO010000027.1"/>
</dbReference>
<name>A0ABW5TI51_9ENTE</name>
<evidence type="ECO:0000313" key="7">
    <source>
        <dbReference type="EMBL" id="MFD2728612.1"/>
    </source>
</evidence>
<comment type="similarity">
    <text evidence="1 4">Belongs to the D-isomer specific 2-hydroxyacid dehydrogenase family.</text>
</comment>
<dbReference type="SUPFAM" id="SSF52283">
    <property type="entry name" value="Formate/glycerate dehydrogenase catalytic domain-like"/>
    <property type="match status" value="1"/>
</dbReference>
<dbReference type="Pfam" id="PF02826">
    <property type="entry name" value="2-Hacid_dh_C"/>
    <property type="match status" value="1"/>
</dbReference>
<evidence type="ECO:0000256" key="3">
    <source>
        <dbReference type="ARBA" id="ARBA00023027"/>
    </source>
</evidence>
<evidence type="ECO:0000256" key="2">
    <source>
        <dbReference type="ARBA" id="ARBA00023002"/>
    </source>
</evidence>
<dbReference type="InterPro" id="IPR029752">
    <property type="entry name" value="D-isomer_DH_CS1"/>
</dbReference>
<evidence type="ECO:0000259" key="6">
    <source>
        <dbReference type="Pfam" id="PF02826"/>
    </source>
</evidence>
<feature type="domain" description="D-isomer specific 2-hydroxyacid dehydrogenase catalytic" evidence="5">
    <location>
        <begin position="7"/>
        <end position="323"/>
    </location>
</feature>
<dbReference type="CDD" id="cd12186">
    <property type="entry name" value="LDH"/>
    <property type="match status" value="1"/>
</dbReference>
<dbReference type="EMBL" id="JBHUMO010000027">
    <property type="protein sequence ID" value="MFD2728612.1"/>
    <property type="molecule type" value="Genomic_DNA"/>
</dbReference>
<dbReference type="InterPro" id="IPR006139">
    <property type="entry name" value="D-isomer_2_OHA_DH_cat_dom"/>
</dbReference>
<dbReference type="PANTHER" id="PTHR43026">
    <property type="entry name" value="2-HYDROXYACID DEHYDROGENASE HOMOLOG 1-RELATED"/>
    <property type="match status" value="1"/>
</dbReference>
<proteinExistence type="inferred from homology"/>
<dbReference type="PANTHER" id="PTHR43026:SF1">
    <property type="entry name" value="2-HYDROXYACID DEHYDROGENASE HOMOLOG 1-RELATED"/>
    <property type="match status" value="1"/>
</dbReference>
<dbReference type="Pfam" id="PF00389">
    <property type="entry name" value="2-Hacid_dh"/>
    <property type="match status" value="1"/>
</dbReference>
<dbReference type="InterPro" id="IPR029753">
    <property type="entry name" value="D-isomer_DH_CS"/>
</dbReference>
<evidence type="ECO:0000259" key="5">
    <source>
        <dbReference type="Pfam" id="PF00389"/>
    </source>
</evidence>
<dbReference type="SUPFAM" id="SSF51735">
    <property type="entry name" value="NAD(P)-binding Rossmann-fold domains"/>
    <property type="match status" value="1"/>
</dbReference>
<evidence type="ECO:0000313" key="8">
    <source>
        <dbReference type="Proteomes" id="UP001597427"/>
    </source>
</evidence>
<dbReference type="PROSITE" id="PS00065">
    <property type="entry name" value="D_2_HYDROXYACID_DH_1"/>
    <property type="match status" value="1"/>
</dbReference>
<keyword evidence="8" id="KW-1185">Reference proteome</keyword>
<sequence>MKLIYFGVSDEEEPYIQRWSFLNKVPVTIRKEQISKETIAFAKGHDGICLYPSAEMSQNESFYRTLRSYGMKQLSIKSTGIDGVNLEWAKKYHLQVTNVPSYSPTSVGHFAVMAILMLARNLPLRINERDHLSRKIAIGDEIQSITVGIIGTGRIGMVVAQTIAAMGGKVVAYSHSHNPQLEPFVSYLSLEEVVQKSDIISIHIPLTKESYHLFDDALFAKMKPNAKIVNTARGKIINTDALLRWLAQGNAGGCMLDTLENEEAYFHLGQEKNPLYQQLMAYPNVFITPHIAYYTQLAVKEIAETALNNAYDILEHGESRNTISV</sequence>
<dbReference type="InterPro" id="IPR036291">
    <property type="entry name" value="NAD(P)-bd_dom_sf"/>
</dbReference>
<comment type="caution">
    <text evidence="7">The sequence shown here is derived from an EMBL/GenBank/DDBJ whole genome shotgun (WGS) entry which is preliminary data.</text>
</comment>
<reference evidence="8" key="1">
    <citation type="journal article" date="2019" name="Int. J. Syst. Evol. Microbiol.">
        <title>The Global Catalogue of Microorganisms (GCM) 10K type strain sequencing project: providing services to taxonomists for standard genome sequencing and annotation.</title>
        <authorList>
            <consortium name="The Broad Institute Genomics Platform"/>
            <consortium name="The Broad Institute Genome Sequencing Center for Infectious Disease"/>
            <person name="Wu L."/>
            <person name="Ma J."/>
        </authorList>
    </citation>
    <scope>NUCLEOTIDE SEQUENCE [LARGE SCALE GENOMIC DNA]</scope>
    <source>
        <strain evidence="8">TISTR 932</strain>
    </source>
</reference>
<keyword evidence="2 4" id="KW-0560">Oxidoreductase</keyword>
<keyword evidence="3" id="KW-0520">NAD</keyword>
<organism evidence="7 8">
    <name type="scientific">Enterococcus camelliae</name>
    <dbReference type="NCBI Taxonomy" id="453959"/>
    <lineage>
        <taxon>Bacteria</taxon>
        <taxon>Bacillati</taxon>
        <taxon>Bacillota</taxon>
        <taxon>Bacilli</taxon>
        <taxon>Lactobacillales</taxon>
        <taxon>Enterococcaceae</taxon>
        <taxon>Enterococcus</taxon>
    </lineage>
</organism>
<dbReference type="Gene3D" id="3.40.50.720">
    <property type="entry name" value="NAD(P)-binding Rossmann-like Domain"/>
    <property type="match status" value="2"/>
</dbReference>
<evidence type="ECO:0000256" key="1">
    <source>
        <dbReference type="ARBA" id="ARBA00005854"/>
    </source>
</evidence>